<reference evidence="3 4" key="2">
    <citation type="submission" date="2017-11" db="EMBL/GenBank/DDBJ databases">
        <authorList>
            <person name="Han C.G."/>
        </authorList>
    </citation>
    <scope>NUCLEOTIDE SEQUENCE [LARGE SCALE GENOMIC DNA]</scope>
    <source>
        <strain evidence="4">ATCC 43555</strain>
        <strain evidence="3">ATCC43555</strain>
    </source>
</reference>
<evidence type="ECO:0000313" key="5">
    <source>
        <dbReference type="Proteomes" id="UP000615003"/>
    </source>
</evidence>
<dbReference type="Proteomes" id="UP000238288">
    <property type="component" value="Chromosome PCAR9a"/>
</dbReference>
<evidence type="ECO:0000256" key="1">
    <source>
        <dbReference type="SAM" id="SignalP"/>
    </source>
</evidence>
<gene>
    <name evidence="3" type="ORF">PCAR9_A10216</name>
    <name evidence="2" type="ORF">PCARR_a3390</name>
</gene>
<name>A0A2K4X5G4_PSEVC</name>
<feature type="chain" id="PRO_5014429185" evidence="1">
    <location>
        <begin position="21"/>
        <end position="344"/>
    </location>
</feature>
<dbReference type="EMBL" id="LT965928">
    <property type="protein sequence ID" value="SOU39513.1"/>
    <property type="molecule type" value="Genomic_DNA"/>
</dbReference>
<keyword evidence="5" id="KW-1185">Reference proteome</keyword>
<dbReference type="OrthoDB" id="6316333at2"/>
<dbReference type="RefSeq" id="WP_104641794.1">
    <property type="nucleotide sequence ID" value="NZ_AQGW01000015.1"/>
</dbReference>
<keyword evidence="1" id="KW-0732">Signal</keyword>
<dbReference type="GeneID" id="93662151"/>
<evidence type="ECO:0000313" key="2">
    <source>
        <dbReference type="EMBL" id="MBE0381596.1"/>
    </source>
</evidence>
<dbReference type="AlphaFoldDB" id="A0A2K4X5G4"/>
<evidence type="ECO:0000313" key="3">
    <source>
        <dbReference type="EMBL" id="SOU39513.1"/>
    </source>
</evidence>
<reference evidence="2 5" key="1">
    <citation type="submission" date="2015-06" db="EMBL/GenBank/DDBJ databases">
        <title>Genome sequence of Pseudoalteromonas carrageenovora.</title>
        <authorList>
            <person name="Xie B.-B."/>
            <person name="Rong J.-C."/>
            <person name="Qin Q.-L."/>
            <person name="Zhang Y.-Z."/>
        </authorList>
    </citation>
    <scope>NUCLEOTIDE SEQUENCE [LARGE SCALE GENOMIC DNA]</scope>
    <source>
        <strain evidence="2 5">IAM 12662</strain>
    </source>
</reference>
<evidence type="ECO:0000313" key="4">
    <source>
        <dbReference type="Proteomes" id="UP000238288"/>
    </source>
</evidence>
<proteinExistence type="predicted"/>
<dbReference type="Proteomes" id="UP000615003">
    <property type="component" value="Unassembled WGS sequence"/>
</dbReference>
<protein>
    <submittedName>
        <fullName evidence="3">Uncharacterized protein</fullName>
    </submittedName>
</protein>
<dbReference type="EMBL" id="AQGW01000015">
    <property type="protein sequence ID" value="MBE0381596.1"/>
    <property type="molecule type" value="Genomic_DNA"/>
</dbReference>
<accession>A0A2K4X5G4</accession>
<feature type="signal peptide" evidence="1">
    <location>
        <begin position="1"/>
        <end position="20"/>
    </location>
</feature>
<sequence length="344" mass="38446">MKCLITFVALLLMFANIAEANDNNVTLFMCEGCNYDEAYQLAKDNPPLTQCYSSDPNEIITIDNQVCYTTPKKVIVADLLGKEHFAFMVRHHNQGSSKLYLNKYAESISLNTNDKTAILRLKTTFKNFSTFLKEMQTEISASPLKVSQYTSLNMTSPNTADSCPPHITDAVKAVLEGRTASQLQNRLNNKAKTDFKYPERFFLAKEFSSEGFSIGVGGILYQGTWEKVSKNFNTHVRFTQNQEAPLSGTSQYDVVFSVKWIKEFGALSVSVNPYLTYLDGITLNQLKTTSINTVDQCLQDALDQTLPSNTSPPSSGGGDGWDNQVCEKHYYINEVKILTIKVSC</sequence>
<organism evidence="3 4">
    <name type="scientific">Pseudoalteromonas carrageenovora IAM 12662</name>
    <dbReference type="NCBI Taxonomy" id="1314868"/>
    <lineage>
        <taxon>Bacteria</taxon>
        <taxon>Pseudomonadati</taxon>
        <taxon>Pseudomonadota</taxon>
        <taxon>Gammaproteobacteria</taxon>
        <taxon>Alteromonadales</taxon>
        <taxon>Pseudoalteromonadaceae</taxon>
        <taxon>Pseudoalteromonas</taxon>
    </lineage>
</organism>